<protein>
    <submittedName>
        <fullName evidence="6">DNA mismatch repair protein MutS</fullName>
    </submittedName>
</protein>
<keyword evidence="4" id="KW-0175">Coiled coil</keyword>
<dbReference type="PROSITE" id="PS00486">
    <property type="entry name" value="DNA_MISMATCH_REPAIR_2"/>
    <property type="match status" value="1"/>
</dbReference>
<dbReference type="InterPro" id="IPR027417">
    <property type="entry name" value="P-loop_NTPase"/>
</dbReference>
<dbReference type="GO" id="GO:0005524">
    <property type="term" value="F:ATP binding"/>
    <property type="evidence" value="ECO:0007669"/>
    <property type="project" value="UniProtKB-KW"/>
</dbReference>
<keyword evidence="3" id="KW-0238">DNA-binding</keyword>
<evidence type="ECO:0000256" key="2">
    <source>
        <dbReference type="ARBA" id="ARBA00022840"/>
    </source>
</evidence>
<sequence length="192" mass="21470">MVEMVETANILRHATDRSLIILDEVGRGTSTYDGLSIAWSVVEFLQGQEHAQPRVFFATHYHELTQLADLLQGIVNLSMGVEEGEHGVVFLHKIVEAPSDRSYGIEVARLAGVPAAVLRRSEELLAKFEEKGAEKNEEIKNSQQNQLTLFDVRQEAILEELSACDPNNMTPLAALELVCRLREESRKVLGFK</sequence>
<evidence type="ECO:0000259" key="5">
    <source>
        <dbReference type="PROSITE" id="PS00486"/>
    </source>
</evidence>
<dbReference type="AlphaFoldDB" id="A0A645GP88"/>
<dbReference type="GO" id="GO:0140664">
    <property type="term" value="F:ATP-dependent DNA damage sensor activity"/>
    <property type="evidence" value="ECO:0007669"/>
    <property type="project" value="InterPro"/>
</dbReference>
<name>A0A645GP88_9ZZZZ</name>
<keyword evidence="2" id="KW-0067">ATP-binding</keyword>
<evidence type="ECO:0000256" key="1">
    <source>
        <dbReference type="ARBA" id="ARBA00022741"/>
    </source>
</evidence>
<gene>
    <name evidence="6" type="primary">mutS_59</name>
    <name evidence="6" type="ORF">SDC9_176173</name>
</gene>
<dbReference type="PANTHER" id="PTHR11361">
    <property type="entry name" value="DNA MISMATCH REPAIR PROTEIN MUTS FAMILY MEMBER"/>
    <property type="match status" value="1"/>
</dbReference>
<dbReference type="InterPro" id="IPR000432">
    <property type="entry name" value="DNA_mismatch_repair_MutS_C"/>
</dbReference>
<feature type="coiled-coil region" evidence="4">
    <location>
        <begin position="118"/>
        <end position="145"/>
    </location>
</feature>
<evidence type="ECO:0000313" key="6">
    <source>
        <dbReference type="EMBL" id="MPN28728.1"/>
    </source>
</evidence>
<reference evidence="6" key="1">
    <citation type="submission" date="2019-08" db="EMBL/GenBank/DDBJ databases">
        <authorList>
            <person name="Kucharzyk K."/>
            <person name="Murdoch R.W."/>
            <person name="Higgins S."/>
            <person name="Loffler F."/>
        </authorList>
    </citation>
    <scope>NUCLEOTIDE SEQUENCE</scope>
</reference>
<dbReference type="EMBL" id="VSSQ01079112">
    <property type="protein sequence ID" value="MPN28728.1"/>
    <property type="molecule type" value="Genomic_DNA"/>
</dbReference>
<dbReference type="InterPro" id="IPR045076">
    <property type="entry name" value="MutS"/>
</dbReference>
<comment type="caution">
    <text evidence="6">The sequence shown here is derived from an EMBL/GenBank/DDBJ whole genome shotgun (WGS) entry which is preliminary data.</text>
</comment>
<accession>A0A645GP88</accession>
<evidence type="ECO:0000256" key="4">
    <source>
        <dbReference type="SAM" id="Coils"/>
    </source>
</evidence>
<organism evidence="6">
    <name type="scientific">bioreactor metagenome</name>
    <dbReference type="NCBI Taxonomy" id="1076179"/>
    <lineage>
        <taxon>unclassified sequences</taxon>
        <taxon>metagenomes</taxon>
        <taxon>ecological metagenomes</taxon>
    </lineage>
</organism>
<dbReference type="Gene3D" id="6.10.140.430">
    <property type="match status" value="1"/>
</dbReference>
<dbReference type="PANTHER" id="PTHR11361:SF34">
    <property type="entry name" value="DNA MISMATCH REPAIR PROTEIN MSH1, MITOCHONDRIAL"/>
    <property type="match status" value="1"/>
</dbReference>
<dbReference type="GO" id="GO:0030983">
    <property type="term" value="F:mismatched DNA binding"/>
    <property type="evidence" value="ECO:0007669"/>
    <property type="project" value="InterPro"/>
</dbReference>
<evidence type="ECO:0000256" key="3">
    <source>
        <dbReference type="ARBA" id="ARBA00023125"/>
    </source>
</evidence>
<dbReference type="GO" id="GO:0006298">
    <property type="term" value="P:mismatch repair"/>
    <property type="evidence" value="ECO:0007669"/>
    <property type="project" value="InterPro"/>
</dbReference>
<dbReference type="Pfam" id="PF00488">
    <property type="entry name" value="MutS_V"/>
    <property type="match status" value="1"/>
</dbReference>
<feature type="domain" description="DNA mismatch repair proteins mutS family" evidence="5">
    <location>
        <begin position="18"/>
        <end position="34"/>
    </location>
</feature>
<proteinExistence type="predicted"/>
<dbReference type="SMART" id="SM00534">
    <property type="entry name" value="MUTSac"/>
    <property type="match status" value="1"/>
</dbReference>
<dbReference type="GO" id="GO:0005829">
    <property type="term" value="C:cytosol"/>
    <property type="evidence" value="ECO:0007669"/>
    <property type="project" value="TreeGrafter"/>
</dbReference>
<dbReference type="Gene3D" id="3.40.50.300">
    <property type="entry name" value="P-loop containing nucleotide triphosphate hydrolases"/>
    <property type="match status" value="1"/>
</dbReference>
<dbReference type="SUPFAM" id="SSF52540">
    <property type="entry name" value="P-loop containing nucleoside triphosphate hydrolases"/>
    <property type="match status" value="1"/>
</dbReference>
<keyword evidence="1" id="KW-0547">Nucleotide-binding</keyword>